<sequence length="194" mass="21816">MAKVTIYDDQNQVVGEVDPVYNLDIWDEESQSFNAGNPEVHLGITKLSCNYVLIMSEEGDAYGRVITALDAAEAIMDSGHLELFETDFSELIEAAKNLSVEEIVLKKRIISHGHYGKNWAIVLSKSDLNQMNLKIGDYIDITRNDVQEPVILTKRITDVQGRTSSEIRLSKQDLEKLGLQAGDLAEFRIKQNIF</sequence>
<evidence type="ECO:0000313" key="2">
    <source>
        <dbReference type="Proteomes" id="UP000752814"/>
    </source>
</evidence>
<dbReference type="EMBL" id="LVVT01000001">
    <property type="protein sequence ID" value="TQS84552.1"/>
    <property type="molecule type" value="Genomic_DNA"/>
</dbReference>
<accession>A0A8J8PHB5</accession>
<dbReference type="GeneID" id="41323432"/>
<evidence type="ECO:0000313" key="1">
    <source>
        <dbReference type="EMBL" id="TQS84552.1"/>
    </source>
</evidence>
<reference evidence="1" key="1">
    <citation type="submission" date="2016-03" db="EMBL/GenBank/DDBJ databases">
        <authorList>
            <person name="Borrel G."/>
            <person name="Mccann A."/>
            <person name="O'Toole P.W."/>
        </authorList>
    </citation>
    <scope>NUCLEOTIDE SEQUENCE</scope>
    <source>
        <strain evidence="1">183</strain>
    </source>
</reference>
<dbReference type="AlphaFoldDB" id="A0A8J8PHB5"/>
<organism evidence="1 2">
    <name type="scientific">Candidatus Methanomassiliicoccus intestinalis</name>
    <dbReference type="NCBI Taxonomy" id="1406512"/>
    <lineage>
        <taxon>Archaea</taxon>
        <taxon>Methanobacteriati</taxon>
        <taxon>Thermoplasmatota</taxon>
        <taxon>Thermoplasmata</taxon>
        <taxon>Methanomassiliicoccales</taxon>
        <taxon>Methanomassiliicoccaceae</taxon>
        <taxon>Methanomassiliicoccus</taxon>
    </lineage>
</organism>
<dbReference type="RefSeq" id="WP_020448903.1">
    <property type="nucleotide sequence ID" value="NZ_CAYAYJ010000011.1"/>
</dbReference>
<comment type="caution">
    <text evidence="1">The sequence shown here is derived from an EMBL/GenBank/DDBJ whole genome shotgun (WGS) entry which is preliminary data.</text>
</comment>
<protein>
    <submittedName>
        <fullName evidence="1">Uncharacterized protein</fullName>
    </submittedName>
</protein>
<proteinExistence type="predicted"/>
<name>A0A8J8PHB5_9ARCH</name>
<gene>
    <name evidence="1" type="ORF">A3207_00480</name>
</gene>
<dbReference type="Proteomes" id="UP000752814">
    <property type="component" value="Unassembled WGS sequence"/>
</dbReference>